<organism evidence="2">
    <name type="scientific">Eutreptiella gymnastica</name>
    <dbReference type="NCBI Taxonomy" id="73025"/>
    <lineage>
        <taxon>Eukaryota</taxon>
        <taxon>Discoba</taxon>
        <taxon>Euglenozoa</taxon>
        <taxon>Euglenida</taxon>
        <taxon>Spirocuta</taxon>
        <taxon>Euglenophyceae</taxon>
        <taxon>Eutreptiales</taxon>
        <taxon>Eutreptiaceae</taxon>
        <taxon>Eutreptiella</taxon>
    </lineage>
</organism>
<proteinExistence type="predicted"/>
<feature type="compositionally biased region" description="Low complexity" evidence="1">
    <location>
        <begin position="44"/>
        <end position="55"/>
    </location>
</feature>
<protein>
    <submittedName>
        <fullName evidence="2">Uncharacterized protein</fullName>
    </submittedName>
</protein>
<feature type="compositionally biased region" description="Low complexity" evidence="1">
    <location>
        <begin position="322"/>
        <end position="337"/>
    </location>
</feature>
<name>A0A7S4CIE2_9EUGL</name>
<sequence>MNASGTVLPAGSPFQPQLSSSGSGFSHGPASVSDPSLFHPQMTGSGSFFSPGSSFQVQTPPPSRATSMPLSSGGFQFQSTVSHLSSVSVPEPSPRVQPQCIESMAAGSGTLPTSTQADLIQQVLDKLPSDTLEALAGSLEIPQTDASVTVAPSDVKAPVSTSSTPLARSTQEVLIQQVLDTLPAQALEALVEGAGINQQQVDVPRYKADPPPKPVAVADPPPKPVAVSKVRVAELGGSVLERHAPAEGMASQANPITSSPKAVRLVEPSAAEPDITTQKPATSNVPAQANLPAQPSALAGAGVSPPSRTIPPAGTSSAPRSAAVQQPVPAFQPQTTVTGAARAIDSIEIDGYMAWHHDHNAVPEDEESDEEDEVPLDLKRCSSAERLKSFHKIEKKKYSTKPEKPQVVEEPEPERPLMKVGSAERLKAFSAMERAKIGLPPETA</sequence>
<gene>
    <name evidence="2" type="ORF">EGYM00163_LOCUS9125</name>
</gene>
<reference evidence="2" key="1">
    <citation type="submission" date="2021-01" db="EMBL/GenBank/DDBJ databases">
        <authorList>
            <person name="Corre E."/>
            <person name="Pelletier E."/>
            <person name="Niang G."/>
            <person name="Scheremetjew M."/>
            <person name="Finn R."/>
            <person name="Kale V."/>
            <person name="Holt S."/>
            <person name="Cochrane G."/>
            <person name="Meng A."/>
            <person name="Brown T."/>
            <person name="Cohen L."/>
        </authorList>
    </citation>
    <scope>NUCLEOTIDE SEQUENCE</scope>
    <source>
        <strain evidence="2">CCMP1594</strain>
    </source>
</reference>
<feature type="compositionally biased region" description="Polar residues" evidence="1">
    <location>
        <begin position="14"/>
        <end position="24"/>
    </location>
</feature>
<dbReference type="AlphaFoldDB" id="A0A7S4CIE2"/>
<evidence type="ECO:0000256" key="1">
    <source>
        <dbReference type="SAM" id="MobiDB-lite"/>
    </source>
</evidence>
<feature type="region of interest" description="Disordered" evidence="1">
    <location>
        <begin position="1"/>
        <end position="72"/>
    </location>
</feature>
<evidence type="ECO:0000313" key="2">
    <source>
        <dbReference type="EMBL" id="CAE0798005.1"/>
    </source>
</evidence>
<feature type="region of interest" description="Disordered" evidence="1">
    <location>
        <begin position="296"/>
        <end position="337"/>
    </location>
</feature>
<dbReference type="EMBL" id="HBJA01027992">
    <property type="protein sequence ID" value="CAE0798005.1"/>
    <property type="molecule type" value="Transcribed_RNA"/>
</dbReference>
<feature type="region of interest" description="Disordered" evidence="1">
    <location>
        <begin position="395"/>
        <end position="420"/>
    </location>
</feature>
<accession>A0A7S4CIE2</accession>